<dbReference type="Pfam" id="PF10947">
    <property type="entry name" value="DUF2628"/>
    <property type="match status" value="1"/>
</dbReference>
<proteinExistence type="predicted"/>
<keyword evidence="2" id="KW-0812">Transmembrane</keyword>
<dbReference type="EMBL" id="CP136862">
    <property type="protein sequence ID" value="WOJ91367.1"/>
    <property type="molecule type" value="Genomic_DNA"/>
</dbReference>
<feature type="region of interest" description="Disordered" evidence="1">
    <location>
        <begin position="128"/>
        <end position="153"/>
    </location>
</feature>
<accession>A0ABZ0HX60</accession>
<reference evidence="3 4" key="1">
    <citation type="submission" date="2023-10" db="EMBL/GenBank/DDBJ databases">
        <title>Novel methanotroph of the genus Methylocapsa from a subarctic wetland.</title>
        <authorList>
            <person name="Belova S.E."/>
            <person name="Oshkin I.Y."/>
            <person name="Miroshnikov K."/>
            <person name="Dedysh S.N."/>
        </authorList>
    </citation>
    <scope>NUCLEOTIDE SEQUENCE [LARGE SCALE GENOMIC DNA]</scope>
    <source>
        <strain evidence="3 4">RX1</strain>
    </source>
</reference>
<evidence type="ECO:0000313" key="4">
    <source>
        <dbReference type="Proteomes" id="UP001626536"/>
    </source>
</evidence>
<keyword evidence="2" id="KW-0472">Membrane</keyword>
<dbReference type="Proteomes" id="UP001626536">
    <property type="component" value="Chromosome"/>
</dbReference>
<keyword evidence="2" id="KW-1133">Transmembrane helix</keyword>
<dbReference type="RefSeq" id="WP_407340964.1">
    <property type="nucleotide sequence ID" value="NZ_CP136862.1"/>
</dbReference>
<feature type="transmembrane region" description="Helical" evidence="2">
    <location>
        <begin position="69"/>
        <end position="86"/>
    </location>
</feature>
<protein>
    <submittedName>
        <fullName evidence="3">DUF2628 domain-containing protein</fullName>
    </submittedName>
</protein>
<sequence>MAVYSVHLQGEGASGVAEAAFIRESFAWDAFLTGPFWLLRRQLWLAAALWIAAFFALVIFSGLGVLSLAASWTIVLLLQILFGLEANRLLERKLVRHGYHLVEVIAAPALDQAEFAFFRHFEAPAPLEPRATRTGTGSRQDVLGVFPDPGPRR</sequence>
<feature type="transmembrane region" description="Helical" evidence="2">
    <location>
        <begin position="43"/>
        <end position="63"/>
    </location>
</feature>
<organism evidence="3 4">
    <name type="scientific">Methylocapsa polymorpha</name>
    <dbReference type="NCBI Taxonomy" id="3080828"/>
    <lineage>
        <taxon>Bacteria</taxon>
        <taxon>Pseudomonadati</taxon>
        <taxon>Pseudomonadota</taxon>
        <taxon>Alphaproteobacteria</taxon>
        <taxon>Hyphomicrobiales</taxon>
        <taxon>Beijerinckiaceae</taxon>
        <taxon>Methylocapsa</taxon>
    </lineage>
</organism>
<gene>
    <name evidence="3" type="ORF">RZS28_08970</name>
</gene>
<keyword evidence="4" id="KW-1185">Reference proteome</keyword>
<name>A0ABZ0HX60_9HYPH</name>
<evidence type="ECO:0000256" key="2">
    <source>
        <dbReference type="SAM" id="Phobius"/>
    </source>
</evidence>
<evidence type="ECO:0000313" key="3">
    <source>
        <dbReference type="EMBL" id="WOJ91367.1"/>
    </source>
</evidence>
<evidence type="ECO:0000256" key="1">
    <source>
        <dbReference type="SAM" id="MobiDB-lite"/>
    </source>
</evidence>
<dbReference type="InterPro" id="IPR024399">
    <property type="entry name" value="DUF2628"/>
</dbReference>